<feature type="transmembrane region" description="Helical" evidence="10">
    <location>
        <begin position="225"/>
        <end position="249"/>
    </location>
</feature>
<dbReference type="NCBIfam" id="TIGR00879">
    <property type="entry name" value="SP"/>
    <property type="match status" value="1"/>
</dbReference>
<dbReference type="GO" id="GO:0016020">
    <property type="term" value="C:membrane"/>
    <property type="evidence" value="ECO:0007669"/>
    <property type="project" value="UniProtKB-SubCell"/>
</dbReference>
<feature type="transmembrane region" description="Helical" evidence="10">
    <location>
        <begin position="190"/>
        <end position="213"/>
    </location>
</feature>
<dbReference type="SUPFAM" id="SSF103473">
    <property type="entry name" value="MFS general substrate transporter"/>
    <property type="match status" value="1"/>
</dbReference>
<feature type="transmembrane region" description="Helical" evidence="10">
    <location>
        <begin position="255"/>
        <end position="276"/>
    </location>
</feature>
<keyword evidence="4 8" id="KW-0813">Transport</keyword>
<feature type="transmembrane region" description="Helical" evidence="10">
    <location>
        <begin position="167"/>
        <end position="184"/>
    </location>
</feature>
<dbReference type="InterPro" id="IPR003663">
    <property type="entry name" value="Sugar/inositol_transpt"/>
</dbReference>
<evidence type="ECO:0000256" key="4">
    <source>
        <dbReference type="ARBA" id="ARBA00022448"/>
    </source>
</evidence>
<dbReference type="PROSITE" id="PS50850">
    <property type="entry name" value="MFS"/>
    <property type="match status" value="1"/>
</dbReference>
<feature type="transmembrane region" description="Helical" evidence="10">
    <location>
        <begin position="97"/>
        <end position="120"/>
    </location>
</feature>
<dbReference type="PANTHER" id="PTHR48023">
    <property type="entry name" value="D-XYLOSE-PROTON SYMPORTER-LIKE 2"/>
    <property type="match status" value="1"/>
</dbReference>
<protein>
    <submittedName>
        <fullName evidence="12">SLC2A12</fullName>
    </submittedName>
</protein>
<feature type="compositionally biased region" description="Basic and acidic residues" evidence="9">
    <location>
        <begin position="33"/>
        <end position="57"/>
    </location>
</feature>
<comment type="similarity">
    <text evidence="3">Belongs to the major facilitator superfamily. Sugar transporter (TC 2.A.1.1) family. Glucose transporter subfamily.</text>
</comment>
<evidence type="ECO:0000256" key="10">
    <source>
        <dbReference type="SAM" id="Phobius"/>
    </source>
</evidence>
<feature type="compositionally biased region" description="Basic and acidic residues" evidence="9">
    <location>
        <begin position="16"/>
        <end position="25"/>
    </location>
</feature>
<feature type="transmembrane region" description="Helical" evidence="10">
    <location>
        <begin position="140"/>
        <end position="160"/>
    </location>
</feature>
<keyword evidence="13" id="KW-1185">Reference proteome</keyword>
<feature type="transmembrane region" description="Helical" evidence="10">
    <location>
        <begin position="459"/>
        <end position="485"/>
    </location>
</feature>
<feature type="region of interest" description="Disordered" evidence="9">
    <location>
        <begin position="1"/>
        <end position="61"/>
    </location>
</feature>
<feature type="transmembrane region" description="Helical" evidence="10">
    <location>
        <begin position="491"/>
        <end position="509"/>
    </location>
</feature>
<keyword evidence="7 10" id="KW-0472">Membrane</keyword>
<dbReference type="OrthoDB" id="4142200at2759"/>
<sequence length="573" mass="63355">MDLVATHVAVTASDNMTEKYQENKSPEPQGNDNTEKKVQETDKEKEKYDTSKPKQQDIENDLTHQSAGSEEYEMTAIPENSQGENNGNLKVLCCEKVFLLMAACTAAIGGIMFGYDVGVISGALLQLRQEFHLSCNQQAILVSFLLLGATIGAIISGFLVDLLGRKLTILVNGIIFTLGSITLALAKSFYILVCGRLLLGCAVSISAVAECIYISEIAPAKRRGLLVSFNELGITLGLLISYLVNFLFIDVNHGWRYMFGIAAFPAIFQVVAMFFLPKSPRFLLMKGKERQAARILKRLHGQTMMEVQLNSIKMALLKEKRFKFKDLFQSSYNMRGRLILGFGLAFFQQFTGQPNILYYAPVVFQAVGFPSDSAAELATLGLGTVKVTAAINGSLWVSTTVEPFRNSTGKSEESASFHLIHIITILALMGYVGAYGISFGPITWIILSEIYPPAIRGRAVALVTVINWAANFIVSSMFLQVISLFTLPGTFFLFTAMSVLSVIFVFFCIPETKNKSLEQISKELSSTPFSWNSFKCIWLLKPCCYILTHFSCTFHNPYSVVSMEDQSSSPRSL</sequence>
<comment type="catalytic activity">
    <reaction evidence="1">
        <text>D-glucose(out) = D-glucose(in)</text>
        <dbReference type="Rhea" id="RHEA:60376"/>
        <dbReference type="ChEBI" id="CHEBI:4167"/>
    </reaction>
</comment>
<dbReference type="Gene3D" id="1.20.1250.20">
    <property type="entry name" value="MFS general substrate transporter like domains"/>
    <property type="match status" value="3"/>
</dbReference>
<dbReference type="PROSITE" id="PS00216">
    <property type="entry name" value="SUGAR_TRANSPORT_1"/>
    <property type="match status" value="1"/>
</dbReference>
<comment type="caution">
    <text evidence="12">The sequence shown here is derived from an EMBL/GenBank/DDBJ whole genome shotgun (WGS) entry which is preliminary data.</text>
</comment>
<feature type="transmembrane region" description="Helical" evidence="10">
    <location>
        <begin position="419"/>
        <end position="447"/>
    </location>
</feature>
<dbReference type="InterPro" id="IPR005829">
    <property type="entry name" value="Sugar_transporter_CS"/>
</dbReference>
<evidence type="ECO:0000256" key="3">
    <source>
        <dbReference type="ARBA" id="ARBA00007004"/>
    </source>
</evidence>
<reference evidence="12" key="1">
    <citation type="submission" date="2021-01" db="EMBL/GenBank/DDBJ databases">
        <authorList>
            <person name="Li R."/>
            <person name="Bekaert M."/>
        </authorList>
    </citation>
    <scope>NUCLEOTIDE SEQUENCE</scope>
    <source>
        <strain evidence="12">Farmed</strain>
    </source>
</reference>
<gene>
    <name evidence="12" type="ORF">SPHA_79260</name>
</gene>
<dbReference type="Pfam" id="PF00083">
    <property type="entry name" value="Sugar_tr"/>
    <property type="match status" value="2"/>
</dbReference>
<evidence type="ECO:0000256" key="7">
    <source>
        <dbReference type="ARBA" id="ARBA00023136"/>
    </source>
</evidence>
<keyword evidence="5 10" id="KW-0812">Transmembrane</keyword>
<evidence type="ECO:0000256" key="5">
    <source>
        <dbReference type="ARBA" id="ARBA00022692"/>
    </source>
</evidence>
<feature type="transmembrane region" description="Helical" evidence="10">
    <location>
        <begin position="338"/>
        <end position="360"/>
    </location>
</feature>
<feature type="domain" description="Major facilitator superfamily (MFS) profile" evidence="11">
    <location>
        <begin position="102"/>
        <end position="513"/>
    </location>
</feature>
<evidence type="ECO:0000256" key="2">
    <source>
        <dbReference type="ARBA" id="ARBA00004141"/>
    </source>
</evidence>
<dbReference type="InterPro" id="IPR036259">
    <property type="entry name" value="MFS_trans_sf"/>
</dbReference>
<evidence type="ECO:0000256" key="8">
    <source>
        <dbReference type="RuleBase" id="RU003346"/>
    </source>
</evidence>
<dbReference type="GO" id="GO:1904659">
    <property type="term" value="P:D-glucose transmembrane transport"/>
    <property type="evidence" value="ECO:0007669"/>
    <property type="project" value="TreeGrafter"/>
</dbReference>
<evidence type="ECO:0000256" key="6">
    <source>
        <dbReference type="ARBA" id="ARBA00022989"/>
    </source>
</evidence>
<dbReference type="InterPro" id="IPR020846">
    <property type="entry name" value="MFS_dom"/>
</dbReference>
<dbReference type="InterPro" id="IPR005828">
    <property type="entry name" value="MFS_sugar_transport-like"/>
</dbReference>
<evidence type="ECO:0000256" key="9">
    <source>
        <dbReference type="SAM" id="MobiDB-lite"/>
    </source>
</evidence>
<dbReference type="Proteomes" id="UP000597762">
    <property type="component" value="Unassembled WGS sequence"/>
</dbReference>
<proteinExistence type="inferred from homology"/>
<dbReference type="AlphaFoldDB" id="A0A812ENX3"/>
<evidence type="ECO:0000313" key="12">
    <source>
        <dbReference type="EMBL" id="CAE1329869.1"/>
    </source>
</evidence>
<dbReference type="InterPro" id="IPR050820">
    <property type="entry name" value="MFS_Sugar_Transporter"/>
</dbReference>
<dbReference type="EMBL" id="CAHIKZ030005563">
    <property type="protein sequence ID" value="CAE1329869.1"/>
    <property type="molecule type" value="Genomic_DNA"/>
</dbReference>
<evidence type="ECO:0000313" key="13">
    <source>
        <dbReference type="Proteomes" id="UP000597762"/>
    </source>
</evidence>
<name>A0A812ENX3_ACAPH</name>
<organism evidence="12 13">
    <name type="scientific">Acanthosepion pharaonis</name>
    <name type="common">Pharaoh cuttlefish</name>
    <name type="synonym">Sepia pharaonis</name>
    <dbReference type="NCBI Taxonomy" id="158019"/>
    <lineage>
        <taxon>Eukaryota</taxon>
        <taxon>Metazoa</taxon>
        <taxon>Spiralia</taxon>
        <taxon>Lophotrochozoa</taxon>
        <taxon>Mollusca</taxon>
        <taxon>Cephalopoda</taxon>
        <taxon>Coleoidea</taxon>
        <taxon>Decapodiformes</taxon>
        <taxon>Sepiida</taxon>
        <taxon>Sepiina</taxon>
        <taxon>Sepiidae</taxon>
        <taxon>Acanthosepion</taxon>
    </lineage>
</organism>
<accession>A0A812ENX3</accession>
<dbReference type="PRINTS" id="PR00171">
    <property type="entry name" value="SUGRTRNSPORT"/>
</dbReference>
<dbReference type="GO" id="GO:0022857">
    <property type="term" value="F:transmembrane transporter activity"/>
    <property type="evidence" value="ECO:0007669"/>
    <property type="project" value="InterPro"/>
</dbReference>
<keyword evidence="6 10" id="KW-1133">Transmembrane helix</keyword>
<comment type="subcellular location">
    <subcellularLocation>
        <location evidence="2">Membrane</location>
        <topology evidence="2">Multi-pass membrane protein</topology>
    </subcellularLocation>
</comment>
<evidence type="ECO:0000256" key="1">
    <source>
        <dbReference type="ARBA" id="ARBA00000618"/>
    </source>
</evidence>
<dbReference type="PANTHER" id="PTHR48023:SF4">
    <property type="entry name" value="D-XYLOSE-PROTON SYMPORTER-LIKE 2"/>
    <property type="match status" value="1"/>
</dbReference>
<evidence type="ECO:0000259" key="11">
    <source>
        <dbReference type="PROSITE" id="PS50850"/>
    </source>
</evidence>